<name>A0A0M4EK27_DROBS</name>
<dbReference type="PANTHER" id="PTHR21163">
    <property type="entry name" value="PROTEIN G12"/>
    <property type="match status" value="1"/>
</dbReference>
<proteinExistence type="predicted"/>
<gene>
    <name evidence="2" type="ORF">Dbus_chr2Rg1271</name>
</gene>
<feature type="chain" id="PRO_5005793286" evidence="1">
    <location>
        <begin position="26"/>
        <end position="232"/>
    </location>
</feature>
<sequence>MLQVKSLTLLSCLLLLALLAACTEANKAATTTVCPPDGDNDDYPDRFDNDTLCDSFKRLRSTIEKDTLVELIQSHYQCNSKFRKAMCYYDTKRFRIVAQQLQQSDAYVDILLELNLAGVDTSDIENIVDIFACIVLPVPRPDNSCDCRALRGHTFIGDLLAAMPQQAVHEINTRAKRNNFARFVQTVNSSEFQAHLQANLLKRDAARPLHVLSRNGWNVPELLRAVMTILSW</sequence>
<dbReference type="EMBL" id="CP012524">
    <property type="protein sequence ID" value="ALC41692.1"/>
    <property type="molecule type" value="Genomic_DNA"/>
</dbReference>
<dbReference type="PANTHER" id="PTHR21163:SF0">
    <property type="entry name" value="GH08205P-RELATED"/>
    <property type="match status" value="1"/>
</dbReference>
<dbReference type="Pfam" id="PF06757">
    <property type="entry name" value="Ins_allergen_rp"/>
    <property type="match status" value="1"/>
</dbReference>
<keyword evidence="3" id="KW-1185">Reference proteome</keyword>
<dbReference type="InterPro" id="IPR010629">
    <property type="entry name" value="Ins_allergen"/>
</dbReference>
<protein>
    <submittedName>
        <fullName evidence="2">CG3906</fullName>
    </submittedName>
</protein>
<feature type="signal peptide" evidence="1">
    <location>
        <begin position="1"/>
        <end position="25"/>
    </location>
</feature>
<evidence type="ECO:0000313" key="2">
    <source>
        <dbReference type="EMBL" id="ALC41692.1"/>
    </source>
</evidence>
<evidence type="ECO:0000256" key="1">
    <source>
        <dbReference type="SAM" id="SignalP"/>
    </source>
</evidence>
<dbReference type="Proteomes" id="UP000494163">
    <property type="component" value="Chromosome 2R"/>
</dbReference>
<accession>A0A0M4EK27</accession>
<dbReference type="PROSITE" id="PS51257">
    <property type="entry name" value="PROKAR_LIPOPROTEIN"/>
    <property type="match status" value="1"/>
</dbReference>
<keyword evidence="1" id="KW-0732">Signal</keyword>
<evidence type="ECO:0000313" key="3">
    <source>
        <dbReference type="Proteomes" id="UP000494163"/>
    </source>
</evidence>
<organism evidence="2 3">
    <name type="scientific">Drosophila busckii</name>
    <name type="common">Fruit fly</name>
    <dbReference type="NCBI Taxonomy" id="30019"/>
    <lineage>
        <taxon>Eukaryota</taxon>
        <taxon>Metazoa</taxon>
        <taxon>Ecdysozoa</taxon>
        <taxon>Arthropoda</taxon>
        <taxon>Hexapoda</taxon>
        <taxon>Insecta</taxon>
        <taxon>Pterygota</taxon>
        <taxon>Neoptera</taxon>
        <taxon>Endopterygota</taxon>
        <taxon>Diptera</taxon>
        <taxon>Brachycera</taxon>
        <taxon>Muscomorpha</taxon>
        <taxon>Ephydroidea</taxon>
        <taxon>Drosophilidae</taxon>
        <taxon>Drosophila</taxon>
    </lineage>
</organism>
<reference evidence="2 3" key="1">
    <citation type="submission" date="2015-08" db="EMBL/GenBank/DDBJ databases">
        <title>Ancestral chromatin configuration constrains chromatin evolution on differentiating sex chromosomes in Drosophila.</title>
        <authorList>
            <person name="Zhou Q."/>
            <person name="Bachtrog D."/>
        </authorList>
    </citation>
    <scope>NUCLEOTIDE SEQUENCE [LARGE SCALE GENOMIC DNA]</scope>
    <source>
        <tissue evidence="2">Whole larvae</tissue>
    </source>
</reference>
<dbReference type="OrthoDB" id="7882129at2759"/>
<dbReference type="AlphaFoldDB" id="A0A0M4EK27"/>
<dbReference type="OMA" id="MLTIFQW"/>
<dbReference type="SMR" id="A0A0M4EK27"/>